<feature type="transmembrane region" description="Helical" evidence="8">
    <location>
        <begin position="240"/>
        <end position="266"/>
    </location>
</feature>
<evidence type="ECO:0000256" key="8">
    <source>
        <dbReference type="SAM" id="Phobius"/>
    </source>
</evidence>
<proteinExistence type="inferred from homology"/>
<keyword evidence="4" id="KW-1003">Cell membrane</keyword>
<dbReference type="SUPFAM" id="SSF81345">
    <property type="entry name" value="ABC transporter involved in vitamin B12 uptake, BtuC"/>
    <property type="match status" value="1"/>
</dbReference>
<feature type="transmembrane region" description="Helical" evidence="8">
    <location>
        <begin position="151"/>
        <end position="172"/>
    </location>
</feature>
<reference evidence="9 10" key="1">
    <citation type="submission" date="2024-09" db="EMBL/GenBank/DDBJ databases">
        <authorList>
            <person name="Sun Q."/>
            <person name="Mori K."/>
        </authorList>
    </citation>
    <scope>NUCLEOTIDE SEQUENCE [LARGE SCALE GENOMIC DNA]</scope>
    <source>
        <strain evidence="9 10">JCM 11201</strain>
    </source>
</reference>
<dbReference type="RefSeq" id="WP_379949792.1">
    <property type="nucleotide sequence ID" value="NZ_JBHMAF010000073.1"/>
</dbReference>
<evidence type="ECO:0000256" key="1">
    <source>
        <dbReference type="ARBA" id="ARBA00004651"/>
    </source>
</evidence>
<keyword evidence="7 8" id="KW-0472">Membrane</keyword>
<evidence type="ECO:0000256" key="5">
    <source>
        <dbReference type="ARBA" id="ARBA00022692"/>
    </source>
</evidence>
<accession>A0ABV5WFT1</accession>
<evidence type="ECO:0000313" key="10">
    <source>
        <dbReference type="Proteomes" id="UP001589609"/>
    </source>
</evidence>
<dbReference type="Gene3D" id="1.10.3470.10">
    <property type="entry name" value="ABC transporter involved in vitamin B12 uptake, BtuC"/>
    <property type="match status" value="1"/>
</dbReference>
<evidence type="ECO:0000256" key="3">
    <source>
        <dbReference type="ARBA" id="ARBA00022448"/>
    </source>
</evidence>
<sequence>MICKTRQTKALGLLLFTLLLLYGMWASIIYGYVDTDIKTAVNAFTNYNGSNEHIIIKTVRLPRSLIAAAVGASLAVAGAILQVLTKNPLASPSLLGINAGASFFIVCSVSVFSIQSLQAFTWIAFLGAAVTACLVFIIASIGREGLTPIKLTLAGVAIGAVFSSFTQGLLVLNEALLDEVLFWLSGSVQGRKLEMLTSVLPYLIIAWLGAAIMAGKLNILLLGDDVSRGLGQRTQLVKGILVLIVILLAGSSVAVAGPIGFVGIIVPHVARAFVGLDYRWVLPYSAVLGGILLLAADIGARYILMPQEVPVGVMTAVIGTPFFIYIARKGGIAK</sequence>
<evidence type="ECO:0000256" key="2">
    <source>
        <dbReference type="ARBA" id="ARBA00007935"/>
    </source>
</evidence>
<dbReference type="InterPro" id="IPR000522">
    <property type="entry name" value="ABC_transptr_permease_BtuC"/>
</dbReference>
<protein>
    <submittedName>
        <fullName evidence="9">FecCD family ABC transporter permease</fullName>
    </submittedName>
</protein>
<dbReference type="EMBL" id="JBHMAF010000073">
    <property type="protein sequence ID" value="MFB9759480.1"/>
    <property type="molecule type" value="Genomic_DNA"/>
</dbReference>
<feature type="transmembrane region" description="Helical" evidence="8">
    <location>
        <begin position="308"/>
        <end position="327"/>
    </location>
</feature>
<evidence type="ECO:0000313" key="9">
    <source>
        <dbReference type="EMBL" id="MFB9759480.1"/>
    </source>
</evidence>
<dbReference type="PANTHER" id="PTHR30472">
    <property type="entry name" value="FERRIC ENTEROBACTIN TRANSPORT SYSTEM PERMEASE PROTEIN"/>
    <property type="match status" value="1"/>
</dbReference>
<feature type="transmembrane region" description="Helical" evidence="8">
    <location>
        <begin position="278"/>
        <end position="296"/>
    </location>
</feature>
<keyword evidence="6 8" id="KW-1133">Transmembrane helix</keyword>
<comment type="caution">
    <text evidence="9">The sequence shown here is derived from an EMBL/GenBank/DDBJ whole genome shotgun (WGS) entry which is preliminary data.</text>
</comment>
<keyword evidence="3" id="KW-0813">Transport</keyword>
<feature type="transmembrane region" description="Helical" evidence="8">
    <location>
        <begin position="96"/>
        <end position="114"/>
    </location>
</feature>
<organism evidence="9 10">
    <name type="scientific">Ectobacillus funiculus</name>
    <dbReference type="NCBI Taxonomy" id="137993"/>
    <lineage>
        <taxon>Bacteria</taxon>
        <taxon>Bacillati</taxon>
        <taxon>Bacillota</taxon>
        <taxon>Bacilli</taxon>
        <taxon>Bacillales</taxon>
        <taxon>Bacillaceae</taxon>
        <taxon>Ectobacillus</taxon>
    </lineage>
</organism>
<keyword evidence="10" id="KW-1185">Reference proteome</keyword>
<keyword evidence="5 8" id="KW-0812">Transmembrane</keyword>
<feature type="transmembrane region" description="Helical" evidence="8">
    <location>
        <begin position="65"/>
        <end position="84"/>
    </location>
</feature>
<comment type="subcellular location">
    <subcellularLocation>
        <location evidence="1">Cell membrane</location>
        <topology evidence="1">Multi-pass membrane protein</topology>
    </subcellularLocation>
</comment>
<evidence type="ECO:0000256" key="7">
    <source>
        <dbReference type="ARBA" id="ARBA00023136"/>
    </source>
</evidence>
<name>A0ABV5WFT1_9BACI</name>
<dbReference type="Pfam" id="PF01032">
    <property type="entry name" value="FecCD"/>
    <property type="match status" value="1"/>
</dbReference>
<dbReference type="CDD" id="cd06550">
    <property type="entry name" value="TM_ABC_iron-siderophores_like"/>
    <property type="match status" value="1"/>
</dbReference>
<dbReference type="InterPro" id="IPR037294">
    <property type="entry name" value="ABC_BtuC-like"/>
</dbReference>
<dbReference type="PANTHER" id="PTHR30472:SF65">
    <property type="entry name" value="SIDEROPHORE TRANSPORT SYSTEM PERMEASE PROTEIN YFIZ-RELATED"/>
    <property type="match status" value="1"/>
</dbReference>
<evidence type="ECO:0000256" key="4">
    <source>
        <dbReference type="ARBA" id="ARBA00022475"/>
    </source>
</evidence>
<comment type="similarity">
    <text evidence="2">Belongs to the binding-protein-dependent transport system permease family. FecCD subfamily.</text>
</comment>
<feature type="transmembrane region" description="Helical" evidence="8">
    <location>
        <begin position="199"/>
        <end position="219"/>
    </location>
</feature>
<evidence type="ECO:0000256" key="6">
    <source>
        <dbReference type="ARBA" id="ARBA00022989"/>
    </source>
</evidence>
<gene>
    <name evidence="9" type="ORF">ACFFMS_13705</name>
</gene>
<feature type="transmembrane region" description="Helical" evidence="8">
    <location>
        <begin position="120"/>
        <end position="139"/>
    </location>
</feature>
<dbReference type="Proteomes" id="UP001589609">
    <property type="component" value="Unassembled WGS sequence"/>
</dbReference>